<accession>A0A5S9R5W5</accession>
<dbReference type="RefSeq" id="WP_159602117.1">
    <property type="nucleotide sequence ID" value="NZ_CACSAS010000017.1"/>
</dbReference>
<dbReference type="AlphaFoldDB" id="A0A5S9R5W5"/>
<keyword evidence="2" id="KW-1185">Reference proteome</keyword>
<reference evidence="1 2" key="1">
    <citation type="submission" date="2019-12" db="EMBL/GenBank/DDBJ databases">
        <authorList>
            <person name="Reyes-Prieto M."/>
        </authorList>
    </citation>
    <scope>NUCLEOTIDE SEQUENCE [LARGE SCALE GENOMIC DNA]</scope>
    <source>
        <strain evidence="1">HF14-78462</strain>
    </source>
</reference>
<gene>
    <name evidence="1" type="ORF">STARVERO_04394</name>
</gene>
<proteinExistence type="predicted"/>
<name>A0A5S9R5W5_9HYPH</name>
<dbReference type="Proteomes" id="UP000433050">
    <property type="component" value="Unassembled WGS sequence"/>
</dbReference>
<protein>
    <submittedName>
        <fullName evidence="1">Uncharacterized protein</fullName>
    </submittedName>
</protein>
<dbReference type="EMBL" id="CACSAS010000017">
    <property type="protein sequence ID" value="CAA0128974.1"/>
    <property type="molecule type" value="Genomic_DNA"/>
</dbReference>
<organism evidence="1 2">
    <name type="scientific">Starkeya nomas</name>
    <dbReference type="NCBI Taxonomy" id="2666134"/>
    <lineage>
        <taxon>Bacteria</taxon>
        <taxon>Pseudomonadati</taxon>
        <taxon>Pseudomonadota</taxon>
        <taxon>Alphaproteobacteria</taxon>
        <taxon>Hyphomicrobiales</taxon>
        <taxon>Xanthobacteraceae</taxon>
        <taxon>Starkeya</taxon>
    </lineage>
</organism>
<evidence type="ECO:0000313" key="1">
    <source>
        <dbReference type="EMBL" id="CAA0128974.1"/>
    </source>
</evidence>
<evidence type="ECO:0000313" key="2">
    <source>
        <dbReference type="Proteomes" id="UP000433050"/>
    </source>
</evidence>
<sequence length="99" mass="10610">MSKRPLDIANLRRLVVIVEVILDKLPPIDSSRFASYSEHRKAAEAALDELARTEGARWRETGADVALFLGGFRASSTGGAAGAMRNWITSARAKIGGAV</sequence>